<evidence type="ECO:0000256" key="1">
    <source>
        <dbReference type="ARBA" id="ARBA00004328"/>
    </source>
</evidence>
<keyword evidence="2" id="KW-0945">Host-virus interaction</keyword>
<organism evidence="9">
    <name type="scientific">Leviviridae sp</name>
    <dbReference type="NCBI Taxonomy" id="2027243"/>
    <lineage>
        <taxon>Viruses</taxon>
        <taxon>Riboviria</taxon>
        <taxon>Orthornavirae</taxon>
        <taxon>Lenarviricota</taxon>
        <taxon>Leviviricetes</taxon>
        <taxon>Norzivirales</taxon>
        <taxon>Fiersviridae</taxon>
    </lineage>
</organism>
<dbReference type="EMBL" id="MN033105">
    <property type="protein sequence ID" value="QDH87034.1"/>
    <property type="molecule type" value="Genomic_RNA"/>
</dbReference>
<keyword evidence="6" id="KW-1160">Virus entry into host cell</keyword>
<evidence type="ECO:0000256" key="5">
    <source>
        <dbReference type="ARBA" id="ARBA00023104"/>
    </source>
</evidence>
<evidence type="ECO:0000256" key="3">
    <source>
        <dbReference type="ARBA" id="ARBA00022804"/>
    </source>
</evidence>
<dbReference type="InterPro" id="IPR005563">
    <property type="entry name" value="A_protein"/>
</dbReference>
<comment type="subcellular location">
    <subcellularLocation>
        <location evidence="1">Virion</location>
    </subcellularLocation>
</comment>
<evidence type="ECO:0000313" key="9">
    <source>
        <dbReference type="EMBL" id="QDH87034.1"/>
    </source>
</evidence>
<evidence type="ECO:0000256" key="7">
    <source>
        <dbReference type="ARBA" id="ARBA00035110"/>
    </source>
</evidence>
<dbReference type="Pfam" id="PF03863">
    <property type="entry name" value="Phage_mat-A"/>
    <property type="match status" value="2"/>
</dbReference>
<feature type="region of interest" description="Disordered" evidence="8">
    <location>
        <begin position="1"/>
        <end position="23"/>
    </location>
</feature>
<protein>
    <recommendedName>
        <fullName evidence="10">Maturation</fullName>
    </recommendedName>
</protein>
<keyword evidence="4" id="KW-0946">Virion</keyword>
<keyword evidence="5" id="KW-1175">Viral attachment to host cell pilus</keyword>
<dbReference type="GO" id="GO:0044423">
    <property type="term" value="C:virion component"/>
    <property type="evidence" value="ECO:0007669"/>
    <property type="project" value="UniProtKB-KW"/>
</dbReference>
<keyword evidence="3" id="KW-1161">Viral attachment to host cell</keyword>
<accession>A0A514D084</accession>
<reference evidence="9" key="1">
    <citation type="submission" date="2019-05" db="EMBL/GenBank/DDBJ databases">
        <title>Metatranscriptomic reconstruction reveals RNA viruses with the potential to shape carbon cycling in soil.</title>
        <authorList>
            <person name="Starr E.P."/>
            <person name="Nuccio E."/>
            <person name="Pett-Ridge J."/>
            <person name="Banfield J.F."/>
            <person name="Firestone M.K."/>
        </authorList>
    </citation>
    <scope>NUCLEOTIDE SEQUENCE</scope>
    <source>
        <strain evidence="9">H1_Bulk_Litter_4_scaffold_567</strain>
    </source>
</reference>
<evidence type="ECO:0000256" key="2">
    <source>
        <dbReference type="ARBA" id="ARBA00022581"/>
    </source>
</evidence>
<evidence type="ECO:0000256" key="4">
    <source>
        <dbReference type="ARBA" id="ARBA00022844"/>
    </source>
</evidence>
<name>A0A514D084_9VIRU</name>
<sequence length="408" mass="44779">TTRAQGSVVSLPGSFNGGHEAPPKSPLAKCLFGTAPRVTRGSVRLKPLIEGFSMPWHNKSEWALSESGTRRSGFTKVGSQGDRHLPFPYFAVHGQFPTDTVRYPDPHYGYINGPNPDVPNLRFFYVVESSGVPFPYARNRAWSKLVDKVRQGPASLGVALAEAREACGMVAKRFSQCYQAYSALRKGNFRKFLKELGIRAKRRHRNLRKSLPSDASSLWLEYSFGWSPLFQDVYDGINAIGQPIPGGRFKATGREGFSFSSYYEEFSTNGRCLMGAFVEIDNPNSYLAQQMGLANPIQVAWELVPFSFVVDWVFDVGTCIGALTDFFGCEVSDGFTTYSAKANVTAIQPNGPSYDPGPTLTMSGHCAVVHRTLGLDFPYPNLNILSNLGTSIKRAANAAALLGQILTK</sequence>
<dbReference type="GO" id="GO:0039666">
    <property type="term" value="P:virion attachment to host cell pilus"/>
    <property type="evidence" value="ECO:0007669"/>
    <property type="project" value="UniProtKB-KW"/>
</dbReference>
<evidence type="ECO:0000256" key="8">
    <source>
        <dbReference type="SAM" id="MobiDB-lite"/>
    </source>
</evidence>
<proteinExistence type="inferred from homology"/>
<gene>
    <name evidence="9" type="ORF">H1BulkLitter4567_000003</name>
</gene>
<evidence type="ECO:0008006" key="10">
    <source>
        <dbReference type="Google" id="ProtNLM"/>
    </source>
</evidence>
<evidence type="ECO:0000256" key="6">
    <source>
        <dbReference type="ARBA" id="ARBA00023296"/>
    </source>
</evidence>
<comment type="similarity">
    <text evidence="7">Belongs to the Leviviricetes maturation protein family.</text>
</comment>
<feature type="non-terminal residue" evidence="9">
    <location>
        <position position="1"/>
    </location>
</feature>